<keyword evidence="3 11" id="KW-0028">Amino-acid biosynthesis</keyword>
<evidence type="ECO:0000256" key="7">
    <source>
        <dbReference type="ARBA" id="ARBA00023002"/>
    </source>
</evidence>
<dbReference type="PRINTS" id="PR00085">
    <property type="entry name" value="THFDHDRGNASE"/>
</dbReference>
<evidence type="ECO:0000256" key="3">
    <source>
        <dbReference type="ARBA" id="ARBA00022605"/>
    </source>
</evidence>
<feature type="binding site" evidence="11">
    <location>
        <begin position="165"/>
        <end position="167"/>
    </location>
    <ligand>
        <name>NADP(+)</name>
        <dbReference type="ChEBI" id="CHEBI:58349"/>
    </ligand>
</feature>
<evidence type="ECO:0000313" key="14">
    <source>
        <dbReference type="EMBL" id="QUW03233.1"/>
    </source>
</evidence>
<evidence type="ECO:0000256" key="8">
    <source>
        <dbReference type="ARBA" id="ARBA00023102"/>
    </source>
</evidence>
<comment type="similarity">
    <text evidence="11">Belongs to the tetrahydrofolate dehydrogenase/cyclohydrolase family.</text>
</comment>
<dbReference type="EC" id="3.5.4.9" evidence="11"/>
<feature type="domain" description="Tetrahydrofolate dehydrogenase/cyclohydrolase catalytic" evidence="12">
    <location>
        <begin position="6"/>
        <end position="120"/>
    </location>
</feature>
<proteinExistence type="inferred from homology"/>
<keyword evidence="5 11" id="KW-0378">Hydrolase</keyword>
<comment type="subunit">
    <text evidence="11">Homodimer.</text>
</comment>
<organism evidence="14 15">
    <name type="scientific">Chloracidobacterium validum</name>
    <dbReference type="NCBI Taxonomy" id="2821543"/>
    <lineage>
        <taxon>Bacteria</taxon>
        <taxon>Pseudomonadati</taxon>
        <taxon>Acidobacteriota</taxon>
        <taxon>Terriglobia</taxon>
        <taxon>Terriglobales</taxon>
        <taxon>Acidobacteriaceae</taxon>
        <taxon>Chloracidobacterium</taxon>
    </lineage>
</organism>
<keyword evidence="10 11" id="KW-0511">Multifunctional enzyme</keyword>
<gene>
    <name evidence="11" type="primary">folD</name>
    <name evidence="14" type="ORF">J8C06_01985</name>
</gene>
<dbReference type="EMBL" id="CP072648">
    <property type="protein sequence ID" value="QUW03233.1"/>
    <property type="molecule type" value="Genomic_DNA"/>
</dbReference>
<keyword evidence="9 11" id="KW-0486">Methionine biosynthesis</keyword>
<evidence type="ECO:0000259" key="12">
    <source>
        <dbReference type="Pfam" id="PF00763"/>
    </source>
</evidence>
<dbReference type="InterPro" id="IPR036291">
    <property type="entry name" value="NAD(P)-bd_dom_sf"/>
</dbReference>
<keyword evidence="15" id="KW-1185">Reference proteome</keyword>
<comment type="caution">
    <text evidence="11">Lacks conserved residue(s) required for the propagation of feature annotation.</text>
</comment>
<dbReference type="InterPro" id="IPR046346">
    <property type="entry name" value="Aminoacid_DH-like_N_sf"/>
</dbReference>
<keyword evidence="8 11" id="KW-0368">Histidine biosynthesis</keyword>
<evidence type="ECO:0000313" key="15">
    <source>
        <dbReference type="Proteomes" id="UP000676506"/>
    </source>
</evidence>
<evidence type="ECO:0000256" key="4">
    <source>
        <dbReference type="ARBA" id="ARBA00022755"/>
    </source>
</evidence>
<comment type="catalytic activity">
    <reaction evidence="11">
        <text>(6R)-5,10-methylene-5,6,7,8-tetrahydrofolate + NADP(+) = (6R)-5,10-methenyltetrahydrofolate + NADPH</text>
        <dbReference type="Rhea" id="RHEA:22812"/>
        <dbReference type="ChEBI" id="CHEBI:15636"/>
        <dbReference type="ChEBI" id="CHEBI:57455"/>
        <dbReference type="ChEBI" id="CHEBI:57783"/>
        <dbReference type="ChEBI" id="CHEBI:58349"/>
        <dbReference type="EC" id="1.5.1.5"/>
    </reaction>
</comment>
<comment type="pathway">
    <text evidence="1 11">One-carbon metabolism; tetrahydrofolate interconversion.</text>
</comment>
<dbReference type="EC" id="1.5.1.5" evidence="11"/>
<dbReference type="Pfam" id="PF02882">
    <property type="entry name" value="THF_DHG_CYH_C"/>
    <property type="match status" value="1"/>
</dbReference>
<dbReference type="Pfam" id="PF00763">
    <property type="entry name" value="THF_DHG_CYH"/>
    <property type="match status" value="1"/>
</dbReference>
<keyword evidence="6 11" id="KW-0521">NADP</keyword>
<evidence type="ECO:0000256" key="9">
    <source>
        <dbReference type="ARBA" id="ARBA00023167"/>
    </source>
</evidence>
<evidence type="ECO:0000256" key="2">
    <source>
        <dbReference type="ARBA" id="ARBA00022563"/>
    </source>
</evidence>
<keyword evidence="2 11" id="KW-0554">One-carbon metabolism</keyword>
<comment type="function">
    <text evidence="11">Catalyzes the oxidation of 5,10-methylenetetrahydrofolate to 5,10-methenyltetrahydrofolate and then the hydrolysis of 5,10-methenyltetrahydrofolate to 10-formyltetrahydrofolate.</text>
</comment>
<comment type="catalytic activity">
    <reaction evidence="11">
        <text>(6R)-5,10-methenyltetrahydrofolate + H2O = (6R)-10-formyltetrahydrofolate + H(+)</text>
        <dbReference type="Rhea" id="RHEA:23700"/>
        <dbReference type="ChEBI" id="CHEBI:15377"/>
        <dbReference type="ChEBI" id="CHEBI:15378"/>
        <dbReference type="ChEBI" id="CHEBI:57455"/>
        <dbReference type="ChEBI" id="CHEBI:195366"/>
        <dbReference type="EC" id="3.5.4.9"/>
    </reaction>
</comment>
<dbReference type="Gene3D" id="3.40.50.10860">
    <property type="entry name" value="Leucine Dehydrogenase, chain A, domain 1"/>
    <property type="match status" value="1"/>
</dbReference>
<dbReference type="PANTHER" id="PTHR48099:SF5">
    <property type="entry name" value="C-1-TETRAHYDROFOLATE SYNTHASE, CYTOPLASMIC"/>
    <property type="match status" value="1"/>
</dbReference>
<dbReference type="PANTHER" id="PTHR48099">
    <property type="entry name" value="C-1-TETRAHYDROFOLATE SYNTHASE, CYTOPLASMIC-RELATED"/>
    <property type="match status" value="1"/>
</dbReference>
<dbReference type="Proteomes" id="UP000676506">
    <property type="component" value="Chromosome 1"/>
</dbReference>
<evidence type="ECO:0000256" key="5">
    <source>
        <dbReference type="ARBA" id="ARBA00022801"/>
    </source>
</evidence>
<evidence type="ECO:0000256" key="10">
    <source>
        <dbReference type="ARBA" id="ARBA00023268"/>
    </source>
</evidence>
<evidence type="ECO:0000256" key="11">
    <source>
        <dbReference type="HAMAP-Rule" id="MF_01576"/>
    </source>
</evidence>
<sequence length="311" mass="33145">MTARILDGVGLSLKLNGETVDRCAALTQAGVQPGLAAVLVGDNPASRTYVTSKSKMCVRLGLRTEVLSLPEHATTLDLLGVIKTLNVRTNIHGILVQMPLPPQIDVPTVIEAIDPAKDVDGFHPVSVGRLALKQAGFVPCTPAGILELLKLYCIPLRGQRVVVLGRSNIVGLPLSLLLLHQDATVTVCHSHTKEVAAIARSADVLIAAIGKTAFVTEDFIKPGAVVVDVGINRITTREQVLEYFGDNAERLADLEKKGYTLIGDVHPRHAAERARYVTPVPGGVGPLTIAMLMRNTVVAAERAYAERACQG</sequence>
<evidence type="ECO:0000256" key="1">
    <source>
        <dbReference type="ARBA" id="ARBA00004777"/>
    </source>
</evidence>
<dbReference type="HAMAP" id="MF_01576">
    <property type="entry name" value="THF_DHG_CYH"/>
    <property type="match status" value="1"/>
</dbReference>
<dbReference type="CDD" id="cd01080">
    <property type="entry name" value="NAD_bind_m-THF_DH_Cyclohyd"/>
    <property type="match status" value="1"/>
</dbReference>
<keyword evidence="7 11" id="KW-0560">Oxidoreductase</keyword>
<name>A0ABX8B8H5_9BACT</name>
<protein>
    <recommendedName>
        <fullName evidence="11">Bifunctional protein FolD</fullName>
    </recommendedName>
    <domain>
        <recommendedName>
            <fullName evidence="11">Methylenetetrahydrofolate dehydrogenase</fullName>
            <ecNumber evidence="11">1.5.1.5</ecNumber>
        </recommendedName>
    </domain>
    <domain>
        <recommendedName>
            <fullName evidence="11">Methenyltetrahydrofolate cyclohydrolase</fullName>
            <ecNumber evidence="11">3.5.4.9</ecNumber>
        </recommendedName>
    </domain>
</protein>
<evidence type="ECO:0000256" key="6">
    <source>
        <dbReference type="ARBA" id="ARBA00022857"/>
    </source>
</evidence>
<dbReference type="SUPFAM" id="SSF53223">
    <property type="entry name" value="Aminoacid dehydrogenase-like, N-terminal domain"/>
    <property type="match status" value="1"/>
</dbReference>
<dbReference type="Gene3D" id="3.40.50.720">
    <property type="entry name" value="NAD(P)-binding Rossmann-like Domain"/>
    <property type="match status" value="1"/>
</dbReference>
<feature type="domain" description="Tetrahydrofolate dehydrogenase/cyclohydrolase NAD(P)-binding" evidence="13">
    <location>
        <begin position="139"/>
        <end position="302"/>
    </location>
</feature>
<dbReference type="SUPFAM" id="SSF51735">
    <property type="entry name" value="NAD(P)-binding Rossmann-fold domains"/>
    <property type="match status" value="1"/>
</dbReference>
<dbReference type="InterPro" id="IPR020631">
    <property type="entry name" value="THF_DH/CycHdrlase_NAD-bd_dom"/>
</dbReference>
<keyword evidence="4 11" id="KW-0658">Purine biosynthesis</keyword>
<evidence type="ECO:0000259" key="13">
    <source>
        <dbReference type="Pfam" id="PF02882"/>
    </source>
</evidence>
<reference evidence="14 15" key="1">
    <citation type="submission" date="2021-03" db="EMBL/GenBank/DDBJ databases">
        <title>Genomic and phenotypic characterization of Chloracidobacterium isolates provides evidence for multiple species.</title>
        <authorList>
            <person name="Saini M.K."/>
            <person name="Costas A.M.G."/>
            <person name="Tank M."/>
            <person name="Bryant D.A."/>
        </authorList>
    </citation>
    <scope>NUCLEOTIDE SEQUENCE [LARGE SCALE GENOMIC DNA]</scope>
    <source>
        <strain evidence="14 15">BV2-C</strain>
    </source>
</reference>
<dbReference type="InterPro" id="IPR000672">
    <property type="entry name" value="THF_DH/CycHdrlase"/>
</dbReference>
<feature type="binding site" evidence="11">
    <location>
        <position position="231"/>
    </location>
    <ligand>
        <name>NADP(+)</name>
        <dbReference type="ChEBI" id="CHEBI:58349"/>
    </ligand>
</feature>
<dbReference type="InterPro" id="IPR020630">
    <property type="entry name" value="THF_DH/CycHdrlase_cat_dom"/>
</dbReference>
<accession>A0ABX8B8H5</accession>